<keyword evidence="2" id="KW-0614">Plasmid</keyword>
<geneLocation type="plasmid" evidence="2 3">
    <name>unnamed1</name>
</geneLocation>
<dbReference type="PANTHER" id="PTHR12302">
    <property type="entry name" value="EBNA2 BINDING PROTEIN P100"/>
    <property type="match status" value="1"/>
</dbReference>
<protein>
    <submittedName>
        <fullName evidence="2">Thermonuclease family C-terminal domain protein</fullName>
    </submittedName>
</protein>
<dbReference type="Proteomes" id="UP001327219">
    <property type="component" value="Plasmid unnamed1"/>
</dbReference>
<dbReference type="InterPro" id="IPR035437">
    <property type="entry name" value="SNase_OB-fold_sf"/>
</dbReference>
<sequence length="182" mass="21225">MKKATKNKKKELMKKRALIAFLGVMLVFFYEYYGKDIGCKEIKGVGVRVVDGDTIVLNNEKIRLKGIDAPESKQWCWYIGDHKEKISYKCGVESAKYLSKLIEGGERIECTNEGKDLYGRTLSYCYVGITNINRDMVYKGWAVGYGEFKVEELIAMYNKAGIWRGDFEMPSEWRKKRKKRRR</sequence>
<accession>A0ABZ0UNZ9</accession>
<evidence type="ECO:0000259" key="1">
    <source>
        <dbReference type="PROSITE" id="PS50830"/>
    </source>
</evidence>
<reference evidence="2 3" key="1">
    <citation type="submission" date="2022-11" db="EMBL/GenBank/DDBJ databases">
        <title>Host association and intracellularity evolved multiple times independently in the Rickettsiales.</title>
        <authorList>
            <person name="Castelli M."/>
            <person name="Nardi T."/>
            <person name="Gammuto L."/>
            <person name="Bellinzona G."/>
            <person name="Sabaneyeva E."/>
            <person name="Potekhin A."/>
            <person name="Serra V."/>
            <person name="Petroni G."/>
            <person name="Sassera D."/>
        </authorList>
    </citation>
    <scope>NUCLEOTIDE SEQUENCE [LARGE SCALE GENOMIC DNA]</scope>
    <source>
        <strain evidence="2 3">NDG2</strain>
        <plasmid evidence="2 3">unnamed1</plasmid>
    </source>
</reference>
<gene>
    <name evidence="2" type="ORF">Bandiella_01571</name>
</gene>
<dbReference type="SMART" id="SM00318">
    <property type="entry name" value="SNc"/>
    <property type="match status" value="1"/>
</dbReference>
<dbReference type="Pfam" id="PF00565">
    <property type="entry name" value="SNase"/>
    <property type="match status" value="1"/>
</dbReference>
<evidence type="ECO:0000313" key="3">
    <source>
        <dbReference type="Proteomes" id="UP001327219"/>
    </source>
</evidence>
<name>A0ABZ0UNZ9_9RICK</name>
<dbReference type="InterPro" id="IPR016071">
    <property type="entry name" value="Staphylococal_nuclease_OB-fold"/>
</dbReference>
<dbReference type="PROSITE" id="PS50830">
    <property type="entry name" value="TNASE_3"/>
    <property type="match status" value="1"/>
</dbReference>
<keyword evidence="3" id="KW-1185">Reference proteome</keyword>
<dbReference type="PANTHER" id="PTHR12302:SF26">
    <property type="entry name" value="BLR1266 PROTEIN"/>
    <property type="match status" value="1"/>
</dbReference>
<dbReference type="RefSeq" id="WP_323733470.1">
    <property type="nucleotide sequence ID" value="NZ_CP110821.1"/>
</dbReference>
<dbReference type="EMBL" id="CP110821">
    <property type="protein sequence ID" value="WPX97417.1"/>
    <property type="molecule type" value="Genomic_DNA"/>
</dbReference>
<dbReference type="Gene3D" id="2.40.50.90">
    <property type="match status" value="1"/>
</dbReference>
<proteinExistence type="predicted"/>
<dbReference type="SUPFAM" id="SSF50199">
    <property type="entry name" value="Staphylococcal nuclease"/>
    <property type="match status" value="1"/>
</dbReference>
<organism evidence="2 3">
    <name type="scientific">Candidatus Bandiella euplotis</name>
    <dbReference type="NCBI Taxonomy" id="1664265"/>
    <lineage>
        <taxon>Bacteria</taxon>
        <taxon>Pseudomonadati</taxon>
        <taxon>Pseudomonadota</taxon>
        <taxon>Alphaproteobacteria</taxon>
        <taxon>Rickettsiales</taxon>
        <taxon>Candidatus Midichloriaceae</taxon>
        <taxon>Candidatus Bandiella</taxon>
    </lineage>
</organism>
<feature type="domain" description="TNase-like" evidence="1">
    <location>
        <begin position="40"/>
        <end position="165"/>
    </location>
</feature>
<evidence type="ECO:0000313" key="2">
    <source>
        <dbReference type="EMBL" id="WPX97417.1"/>
    </source>
</evidence>